<keyword evidence="3" id="KW-1185">Reference proteome</keyword>
<gene>
    <name evidence="2" type="ordered locus">Trebr_2328</name>
</gene>
<feature type="signal peptide" evidence="1">
    <location>
        <begin position="1"/>
        <end position="20"/>
    </location>
</feature>
<dbReference type="RefSeq" id="WP_013759438.1">
    <property type="nucleotide sequence ID" value="NC_015500.1"/>
</dbReference>
<dbReference type="AlphaFoldDB" id="F4LM71"/>
<feature type="chain" id="PRO_5003317813" description="Lipoprotein" evidence="1">
    <location>
        <begin position="21"/>
        <end position="122"/>
    </location>
</feature>
<organism evidence="2 3">
    <name type="scientific">Treponema brennaborense (strain DSM 12168 / CIP 105900 / DD5/3)</name>
    <dbReference type="NCBI Taxonomy" id="906968"/>
    <lineage>
        <taxon>Bacteria</taxon>
        <taxon>Pseudomonadati</taxon>
        <taxon>Spirochaetota</taxon>
        <taxon>Spirochaetia</taxon>
        <taxon>Spirochaetales</taxon>
        <taxon>Treponemataceae</taxon>
        <taxon>Treponema</taxon>
    </lineage>
</organism>
<evidence type="ECO:0000256" key="1">
    <source>
        <dbReference type="SAM" id="SignalP"/>
    </source>
</evidence>
<evidence type="ECO:0008006" key="4">
    <source>
        <dbReference type="Google" id="ProtNLM"/>
    </source>
</evidence>
<dbReference type="OrthoDB" id="360157at2"/>
<evidence type="ECO:0000313" key="2">
    <source>
        <dbReference type="EMBL" id="AEE17737.1"/>
    </source>
</evidence>
<accession>F4LM71</accession>
<sequence>MKKSFLCFLLCVSAFSGIYAEEAEDLLKQPIDPTKVEVIQQKKDVATITIEYMPAHDEARFIYTCPTVLFEQSAAMTAIKESATAFVKERGYYFYTYIRADDTRYDNTKKTAIYTSYIKLLH</sequence>
<dbReference type="STRING" id="906968.Trebr_2328"/>
<dbReference type="KEGG" id="tbe:Trebr_2328"/>
<dbReference type="eggNOG" id="ENOG5030UX4">
    <property type="taxonomic scope" value="Bacteria"/>
</dbReference>
<dbReference type="HOGENOM" id="CLU_2025717_0_0_12"/>
<proteinExistence type="predicted"/>
<keyword evidence="1" id="KW-0732">Signal</keyword>
<evidence type="ECO:0000313" key="3">
    <source>
        <dbReference type="Proteomes" id="UP000006546"/>
    </source>
</evidence>
<dbReference type="Proteomes" id="UP000006546">
    <property type="component" value="Chromosome"/>
</dbReference>
<reference evidence="3" key="1">
    <citation type="submission" date="2011-04" db="EMBL/GenBank/DDBJ databases">
        <title>The complete genome of Treponema brennaborense DSM 12168.</title>
        <authorList>
            <person name="Lucas S."/>
            <person name="Han J."/>
            <person name="Lapidus A."/>
            <person name="Bruce D."/>
            <person name="Goodwin L."/>
            <person name="Pitluck S."/>
            <person name="Peters L."/>
            <person name="Kyrpides N."/>
            <person name="Mavromatis K."/>
            <person name="Ivanova N."/>
            <person name="Mikhailova N."/>
            <person name="Pagani I."/>
            <person name="Teshima H."/>
            <person name="Detter J.C."/>
            <person name="Tapia R."/>
            <person name="Han C."/>
            <person name="Land M."/>
            <person name="Hauser L."/>
            <person name="Markowitz V."/>
            <person name="Cheng J.-F."/>
            <person name="Hugenholtz P."/>
            <person name="Woyke T."/>
            <person name="Wu D."/>
            <person name="Gronow S."/>
            <person name="Wellnitz S."/>
            <person name="Brambilla E."/>
            <person name="Klenk H.-P."/>
            <person name="Eisen J.A."/>
        </authorList>
    </citation>
    <scope>NUCLEOTIDE SEQUENCE [LARGE SCALE GENOMIC DNA]</scope>
    <source>
        <strain evidence="3">DSM 12168 / CIP 105900 / DD5/3</strain>
    </source>
</reference>
<protein>
    <recommendedName>
        <fullName evidence="4">Lipoprotein</fullName>
    </recommendedName>
</protein>
<dbReference type="EMBL" id="CP002696">
    <property type="protein sequence ID" value="AEE17737.1"/>
    <property type="molecule type" value="Genomic_DNA"/>
</dbReference>
<name>F4LM71_TREBD</name>